<name>A0ABM8Z405_9LACO</name>
<comment type="caution">
    <text evidence="2">The sequence shown here is derived from an EMBL/GenBank/DDBJ whole genome shotgun (WGS) entry which is preliminary data.</text>
</comment>
<gene>
    <name evidence="2" type="ORF">WFA24289_00340</name>
</gene>
<dbReference type="EMBL" id="CAKKNS010000001">
    <property type="protein sequence ID" value="CAH0416041.1"/>
    <property type="molecule type" value="Genomic_DNA"/>
</dbReference>
<reference evidence="2 3" key="1">
    <citation type="submission" date="2021-11" db="EMBL/GenBank/DDBJ databases">
        <authorList>
            <person name="Depoorter E."/>
        </authorList>
    </citation>
    <scope>NUCLEOTIDE SEQUENCE [LARGE SCALE GENOMIC DNA]</scope>
    <source>
        <strain evidence="2 3">LMG 24289</strain>
    </source>
</reference>
<keyword evidence="3" id="KW-1185">Reference proteome</keyword>
<organism evidence="2 3">
    <name type="scientific">Periweissella fabaria</name>
    <dbReference type="NCBI Taxonomy" id="546157"/>
    <lineage>
        <taxon>Bacteria</taxon>
        <taxon>Bacillati</taxon>
        <taxon>Bacillota</taxon>
        <taxon>Bacilli</taxon>
        <taxon>Lactobacillales</taxon>
        <taxon>Lactobacillaceae</taxon>
        <taxon>Periweissella</taxon>
    </lineage>
</organism>
<proteinExistence type="predicted"/>
<evidence type="ECO:0000313" key="3">
    <source>
        <dbReference type="Proteomes" id="UP000789707"/>
    </source>
</evidence>
<accession>A0ABM8Z405</accession>
<dbReference type="Proteomes" id="UP000789707">
    <property type="component" value="Unassembled WGS sequence"/>
</dbReference>
<evidence type="ECO:0000256" key="1">
    <source>
        <dbReference type="ARBA" id="ARBA00023025"/>
    </source>
</evidence>
<sequence length="88" mass="10275">MKTYQYTHLLPVLEHAVTDLEIKNIPVIYDRIEQLRQSILANENGQSAAQIQALNQMLVLYMLQHHADYPREINTLVNVLRQLQRPPV</sequence>
<keyword evidence="1" id="KW-0079">Bacteriocin immunity</keyword>
<protein>
    <submittedName>
        <fullName evidence="2">Uncharacterized protein</fullName>
    </submittedName>
</protein>
<dbReference type="SUPFAM" id="SSF109797">
    <property type="entry name" value="Bacteriocin immunity protein-like"/>
    <property type="match status" value="1"/>
</dbReference>
<dbReference type="Gene3D" id="1.20.1440.50">
    <property type="entry name" value="Ta0600-like"/>
    <property type="match status" value="1"/>
</dbReference>
<evidence type="ECO:0000313" key="2">
    <source>
        <dbReference type="EMBL" id="CAH0416041.1"/>
    </source>
</evidence>
<dbReference type="InterPro" id="IPR023130">
    <property type="entry name" value="Ta0600-like_sf"/>
</dbReference>